<protein>
    <recommendedName>
        <fullName evidence="3">SatD family (SatD)</fullName>
    </recommendedName>
</protein>
<sequence length="210" mass="22583">MTLKAVLTGDLMHSQTVSDTQAYLDGLQRVLTALGARYGLNTDTYRGDGFQVVPAQAIHGFECALAIRAGLIAASPEGERWDARIAIGFGPSASGKHYGEAFVLSGQGLDGMKKLTLAVFSHDASLLRAAELVTEFVAATVDKWTVVEAQAYYAHLLGTGDQQTIAENLGKSRVAINKALQRGQAKLLDRYLACTRDWINELQAKESPDA</sequence>
<dbReference type="OrthoDB" id="7064118at2"/>
<name>A0A1G7VPM6_9PSED</name>
<dbReference type="Gene3D" id="3.30.70.1230">
    <property type="entry name" value="Nucleotide cyclase"/>
    <property type="match status" value="1"/>
</dbReference>
<evidence type="ECO:0000313" key="2">
    <source>
        <dbReference type="Proteomes" id="UP000182894"/>
    </source>
</evidence>
<gene>
    <name evidence="1" type="ORF">SAMN05216605_102567</name>
</gene>
<evidence type="ECO:0000313" key="1">
    <source>
        <dbReference type="EMBL" id="SDG61508.1"/>
    </source>
</evidence>
<proteinExistence type="predicted"/>
<dbReference type="STRING" id="89065.SAMN05216605_102567"/>
<dbReference type="RefSeq" id="WP_074751100.1">
    <property type="nucleotide sequence ID" value="NZ_FNCO01000002.1"/>
</dbReference>
<evidence type="ECO:0008006" key="3">
    <source>
        <dbReference type="Google" id="ProtNLM"/>
    </source>
</evidence>
<dbReference type="EMBL" id="FNCO01000002">
    <property type="protein sequence ID" value="SDG61508.1"/>
    <property type="molecule type" value="Genomic_DNA"/>
</dbReference>
<reference evidence="2" key="1">
    <citation type="submission" date="2016-10" db="EMBL/GenBank/DDBJ databases">
        <authorList>
            <person name="Varghese N."/>
            <person name="Submissions S."/>
        </authorList>
    </citation>
    <scope>NUCLEOTIDE SEQUENCE [LARGE SCALE GENOMIC DNA]</scope>
    <source>
        <strain evidence="2">ATCC 700689</strain>
    </source>
</reference>
<dbReference type="InterPro" id="IPR029787">
    <property type="entry name" value="Nucleotide_cyclase"/>
</dbReference>
<keyword evidence="2" id="KW-1185">Reference proteome</keyword>
<dbReference type="AlphaFoldDB" id="A0A1G7VPM6"/>
<dbReference type="Proteomes" id="UP000182894">
    <property type="component" value="Unassembled WGS sequence"/>
</dbReference>
<accession>A0A1G7VPM6</accession>
<organism evidence="1 2">
    <name type="scientific">Pseudomonas abietaniphila</name>
    <dbReference type="NCBI Taxonomy" id="89065"/>
    <lineage>
        <taxon>Bacteria</taxon>
        <taxon>Pseudomonadati</taxon>
        <taxon>Pseudomonadota</taxon>
        <taxon>Gammaproteobacteria</taxon>
        <taxon>Pseudomonadales</taxon>
        <taxon>Pseudomonadaceae</taxon>
        <taxon>Pseudomonas</taxon>
    </lineage>
</organism>